<dbReference type="OrthoDB" id="2429049at2759"/>
<dbReference type="AlphaFoldDB" id="A0A9P6LW01"/>
<dbReference type="EMBL" id="JAAAHW010007774">
    <property type="protein sequence ID" value="KAF9946379.1"/>
    <property type="molecule type" value="Genomic_DNA"/>
</dbReference>
<dbReference type="Proteomes" id="UP000749646">
    <property type="component" value="Unassembled WGS sequence"/>
</dbReference>
<feature type="non-terminal residue" evidence="1">
    <location>
        <position position="163"/>
    </location>
</feature>
<proteinExistence type="predicted"/>
<protein>
    <submittedName>
        <fullName evidence="1">Uncharacterized protein</fullName>
    </submittedName>
</protein>
<gene>
    <name evidence="1" type="ORF">BGZ65_009781</name>
</gene>
<keyword evidence="2" id="KW-1185">Reference proteome</keyword>
<sequence length="163" mass="18642">MVSERKKLLALLDRRKTLEVDYAGSKNEAIQVELETMNTSLLRYFKCETVEALKELYPTTSDMIAAAERQRYFASRKTLQRRTAHVYDQLRRTGNDADYLEFVRVSKSVFMSIVSSVLSQHQVFKNHSNNGQESIEKQLAITLWRLGHHGKDAGVGEASKIFG</sequence>
<accession>A0A9P6LW01</accession>
<organism evidence="1 2">
    <name type="scientific">Modicella reniformis</name>
    <dbReference type="NCBI Taxonomy" id="1440133"/>
    <lineage>
        <taxon>Eukaryota</taxon>
        <taxon>Fungi</taxon>
        <taxon>Fungi incertae sedis</taxon>
        <taxon>Mucoromycota</taxon>
        <taxon>Mortierellomycotina</taxon>
        <taxon>Mortierellomycetes</taxon>
        <taxon>Mortierellales</taxon>
        <taxon>Mortierellaceae</taxon>
        <taxon>Modicella</taxon>
    </lineage>
</organism>
<comment type="caution">
    <text evidence="1">The sequence shown here is derived from an EMBL/GenBank/DDBJ whole genome shotgun (WGS) entry which is preliminary data.</text>
</comment>
<reference evidence="1" key="1">
    <citation type="journal article" date="2020" name="Fungal Divers.">
        <title>Resolving the Mortierellaceae phylogeny through synthesis of multi-gene phylogenetics and phylogenomics.</title>
        <authorList>
            <person name="Vandepol N."/>
            <person name="Liber J."/>
            <person name="Desiro A."/>
            <person name="Na H."/>
            <person name="Kennedy M."/>
            <person name="Barry K."/>
            <person name="Grigoriev I.V."/>
            <person name="Miller A.N."/>
            <person name="O'Donnell K."/>
            <person name="Stajich J.E."/>
            <person name="Bonito G."/>
        </authorList>
    </citation>
    <scope>NUCLEOTIDE SEQUENCE</scope>
    <source>
        <strain evidence="1">MES-2147</strain>
    </source>
</reference>
<name>A0A9P6LW01_9FUNG</name>
<evidence type="ECO:0000313" key="2">
    <source>
        <dbReference type="Proteomes" id="UP000749646"/>
    </source>
</evidence>
<evidence type="ECO:0000313" key="1">
    <source>
        <dbReference type="EMBL" id="KAF9946379.1"/>
    </source>
</evidence>